<dbReference type="OrthoDB" id="5418336at2759"/>
<dbReference type="PROSITE" id="PS50837">
    <property type="entry name" value="NACHT"/>
    <property type="match status" value="1"/>
</dbReference>
<dbReference type="Proteomes" id="UP000567179">
    <property type="component" value="Unassembled WGS sequence"/>
</dbReference>
<organism evidence="3 4">
    <name type="scientific">Psilocybe cf. subviscida</name>
    <dbReference type="NCBI Taxonomy" id="2480587"/>
    <lineage>
        <taxon>Eukaryota</taxon>
        <taxon>Fungi</taxon>
        <taxon>Dikarya</taxon>
        <taxon>Basidiomycota</taxon>
        <taxon>Agaricomycotina</taxon>
        <taxon>Agaricomycetes</taxon>
        <taxon>Agaricomycetidae</taxon>
        <taxon>Agaricales</taxon>
        <taxon>Agaricineae</taxon>
        <taxon>Strophariaceae</taxon>
        <taxon>Psilocybe</taxon>
    </lineage>
</organism>
<dbReference type="PANTHER" id="PTHR10039">
    <property type="entry name" value="AMELOGENIN"/>
    <property type="match status" value="1"/>
</dbReference>
<dbReference type="Pfam" id="PF24883">
    <property type="entry name" value="NPHP3_N"/>
    <property type="match status" value="1"/>
</dbReference>
<dbReference type="InterPro" id="IPR056884">
    <property type="entry name" value="NPHP3-like_N"/>
</dbReference>
<gene>
    <name evidence="3" type="ORF">D9619_011296</name>
</gene>
<feature type="domain" description="NACHT" evidence="2">
    <location>
        <begin position="72"/>
        <end position="223"/>
    </location>
</feature>
<evidence type="ECO:0000313" key="3">
    <source>
        <dbReference type="EMBL" id="KAF5324315.1"/>
    </source>
</evidence>
<evidence type="ECO:0000256" key="1">
    <source>
        <dbReference type="ARBA" id="ARBA00022737"/>
    </source>
</evidence>
<keyword evidence="1" id="KW-0677">Repeat</keyword>
<sequence length="565" mass="64305">MHNNNIHGNTFVTNVSADITRSLDALYRRVAPNAILNAGGRADEVRCYPGTRKEVISRIERWRDEQDSLVAPIFWLSGPAGAGKTAIVQTVAESCNTQGVPQANFFFFRADGSRNTASALVATLLHQVLQLYPSVRENVATILDDNPLIFDTVLAVQLTQLIISPLHAAQQQNRTARQLTIFIDGLDECDSENKFGQQQILHAFANALAEQPCPFRLLVASRTEPQITMSFNQLSTTVSRLYLNNEHSPDNDIRLFVSAEFQQVRETHLLRHLLDEHWPSCEDQEWIVEKSSGQFIFAATVMRFISQSSACPSLSLERVQGIVQPTPISPFSQLDTIYTHILSRADDQQALKEILHAWFYTLDIRSWKIGYWDFKFTNILHTLRIWDQRYTNSVVYSCISDVNSIALLEDGNLIFHHASLADYLQDQTRSGEYFVDVEVFNAKMLPRLLEHVKHDMGVIVLVYGCLERLKLMTPDVMSGLLALEPLEFQDSDVSTMLSCLCNIHHLCMNDDNMANYRKIMRKWVTHYMSLGLSDFSMKQLHDCHLLLSEKESLQPRVEKTNCLIV</sequence>
<keyword evidence="4" id="KW-1185">Reference proteome</keyword>
<dbReference type="SUPFAM" id="SSF52540">
    <property type="entry name" value="P-loop containing nucleoside triphosphate hydrolases"/>
    <property type="match status" value="1"/>
</dbReference>
<dbReference type="Gene3D" id="3.40.50.300">
    <property type="entry name" value="P-loop containing nucleotide triphosphate hydrolases"/>
    <property type="match status" value="1"/>
</dbReference>
<dbReference type="InterPro" id="IPR007111">
    <property type="entry name" value="NACHT_NTPase"/>
</dbReference>
<dbReference type="EMBL" id="JAACJJ010000016">
    <property type="protein sequence ID" value="KAF5324315.1"/>
    <property type="molecule type" value="Genomic_DNA"/>
</dbReference>
<reference evidence="3 4" key="1">
    <citation type="journal article" date="2020" name="ISME J.">
        <title>Uncovering the hidden diversity of litter-decomposition mechanisms in mushroom-forming fungi.</title>
        <authorList>
            <person name="Floudas D."/>
            <person name="Bentzer J."/>
            <person name="Ahren D."/>
            <person name="Johansson T."/>
            <person name="Persson P."/>
            <person name="Tunlid A."/>
        </authorList>
    </citation>
    <scope>NUCLEOTIDE SEQUENCE [LARGE SCALE GENOMIC DNA]</scope>
    <source>
        <strain evidence="3 4">CBS 101986</strain>
    </source>
</reference>
<dbReference type="PANTHER" id="PTHR10039:SF14">
    <property type="entry name" value="NACHT DOMAIN-CONTAINING PROTEIN"/>
    <property type="match status" value="1"/>
</dbReference>
<accession>A0A8H5BJ99</accession>
<evidence type="ECO:0000313" key="4">
    <source>
        <dbReference type="Proteomes" id="UP000567179"/>
    </source>
</evidence>
<dbReference type="AlphaFoldDB" id="A0A8H5BJ99"/>
<evidence type="ECO:0000259" key="2">
    <source>
        <dbReference type="PROSITE" id="PS50837"/>
    </source>
</evidence>
<proteinExistence type="predicted"/>
<comment type="caution">
    <text evidence="3">The sequence shown here is derived from an EMBL/GenBank/DDBJ whole genome shotgun (WGS) entry which is preliminary data.</text>
</comment>
<dbReference type="InterPro" id="IPR027417">
    <property type="entry name" value="P-loop_NTPase"/>
</dbReference>
<name>A0A8H5BJ99_9AGAR</name>
<protein>
    <recommendedName>
        <fullName evidence="2">NACHT domain-containing protein</fullName>
    </recommendedName>
</protein>